<name>A0ABV5PDY7_STRCM</name>
<keyword evidence="3" id="KW-1133">Transmembrane helix</keyword>
<proteinExistence type="predicted"/>
<dbReference type="EMBL" id="JBHMCR010000008">
    <property type="protein sequence ID" value="MFB9521412.1"/>
    <property type="molecule type" value="Genomic_DNA"/>
</dbReference>
<dbReference type="InterPro" id="IPR036259">
    <property type="entry name" value="MFS_trans_sf"/>
</dbReference>
<evidence type="ECO:0000256" key="3">
    <source>
        <dbReference type="ARBA" id="ARBA00022989"/>
    </source>
</evidence>
<evidence type="ECO:0000259" key="5">
    <source>
        <dbReference type="PROSITE" id="PS50850"/>
    </source>
</evidence>
<comment type="caution">
    <text evidence="6">The sequence shown here is derived from an EMBL/GenBank/DDBJ whole genome shotgun (WGS) entry which is preliminary data.</text>
</comment>
<evidence type="ECO:0000256" key="1">
    <source>
        <dbReference type="ARBA" id="ARBA00004651"/>
    </source>
</evidence>
<protein>
    <submittedName>
        <fullName evidence="6">MFS transporter</fullName>
    </submittedName>
</protein>
<dbReference type="Pfam" id="PF07690">
    <property type="entry name" value="MFS_1"/>
    <property type="match status" value="1"/>
</dbReference>
<sequence>MYLPGFPATARELLTHASGVQLALTASFFGQAVGQLALGPLSDRYGRRKPIL</sequence>
<comment type="subcellular location">
    <subcellularLocation>
        <location evidence="1">Cell membrane</location>
        <topology evidence="1">Multi-pass membrane protein</topology>
    </subcellularLocation>
</comment>
<dbReference type="InterPro" id="IPR011701">
    <property type="entry name" value="MFS"/>
</dbReference>
<evidence type="ECO:0000313" key="7">
    <source>
        <dbReference type="Proteomes" id="UP001589718"/>
    </source>
</evidence>
<dbReference type="SUPFAM" id="SSF103473">
    <property type="entry name" value="MFS general substrate transporter"/>
    <property type="match status" value="1"/>
</dbReference>
<evidence type="ECO:0000256" key="4">
    <source>
        <dbReference type="ARBA" id="ARBA00023136"/>
    </source>
</evidence>
<dbReference type="Proteomes" id="UP001589718">
    <property type="component" value="Unassembled WGS sequence"/>
</dbReference>
<accession>A0ABV5PDY7</accession>
<keyword evidence="2" id="KW-0812">Transmembrane</keyword>
<dbReference type="RefSeq" id="WP_380837141.1">
    <property type="nucleotide sequence ID" value="NZ_BAAAXE010000014.1"/>
</dbReference>
<reference evidence="6 7" key="1">
    <citation type="submission" date="2024-09" db="EMBL/GenBank/DDBJ databases">
        <authorList>
            <person name="Sun Q."/>
            <person name="Mori K."/>
        </authorList>
    </citation>
    <scope>NUCLEOTIDE SEQUENCE [LARGE SCALE GENOMIC DNA]</scope>
    <source>
        <strain evidence="6 7">JCM 4362</strain>
    </source>
</reference>
<organism evidence="6 7">
    <name type="scientific">Streptomyces cremeus</name>
    <dbReference type="NCBI Taxonomy" id="66881"/>
    <lineage>
        <taxon>Bacteria</taxon>
        <taxon>Bacillati</taxon>
        <taxon>Actinomycetota</taxon>
        <taxon>Actinomycetes</taxon>
        <taxon>Kitasatosporales</taxon>
        <taxon>Streptomycetaceae</taxon>
        <taxon>Streptomyces</taxon>
    </lineage>
</organism>
<keyword evidence="4" id="KW-0472">Membrane</keyword>
<dbReference type="Gene3D" id="1.20.1720.10">
    <property type="entry name" value="Multidrug resistance protein D"/>
    <property type="match status" value="1"/>
</dbReference>
<dbReference type="InterPro" id="IPR020846">
    <property type="entry name" value="MFS_dom"/>
</dbReference>
<dbReference type="PROSITE" id="PS50850">
    <property type="entry name" value="MFS"/>
    <property type="match status" value="1"/>
</dbReference>
<feature type="domain" description="Major facilitator superfamily (MFS) profile" evidence="5">
    <location>
        <begin position="1"/>
        <end position="52"/>
    </location>
</feature>
<keyword evidence="7" id="KW-1185">Reference proteome</keyword>
<evidence type="ECO:0000256" key="2">
    <source>
        <dbReference type="ARBA" id="ARBA00022692"/>
    </source>
</evidence>
<gene>
    <name evidence="6" type="ORF">ACFFTU_15820</name>
</gene>
<evidence type="ECO:0000313" key="6">
    <source>
        <dbReference type="EMBL" id="MFB9521412.1"/>
    </source>
</evidence>